<accession>A0A401V2E3</accession>
<organism evidence="7 8">
    <name type="scientific">Cellulomonas algicola</name>
    <dbReference type="NCBI Taxonomy" id="2071633"/>
    <lineage>
        <taxon>Bacteria</taxon>
        <taxon>Bacillati</taxon>
        <taxon>Actinomycetota</taxon>
        <taxon>Actinomycetes</taxon>
        <taxon>Micrococcales</taxon>
        <taxon>Cellulomonadaceae</taxon>
        <taxon>Cellulomonas</taxon>
    </lineage>
</organism>
<evidence type="ECO:0000256" key="4">
    <source>
        <dbReference type="ARBA" id="ARBA00023136"/>
    </source>
</evidence>
<evidence type="ECO:0000256" key="1">
    <source>
        <dbReference type="ARBA" id="ARBA00004141"/>
    </source>
</evidence>
<keyword evidence="8" id="KW-1185">Reference proteome</keyword>
<comment type="subcellular location">
    <subcellularLocation>
        <location evidence="1">Membrane</location>
        <topology evidence="1">Multi-pass membrane protein</topology>
    </subcellularLocation>
</comment>
<feature type="transmembrane region" description="Helical" evidence="6">
    <location>
        <begin position="67"/>
        <end position="91"/>
    </location>
</feature>
<dbReference type="EMBL" id="BHYL01000228">
    <property type="protein sequence ID" value="GCD21075.1"/>
    <property type="molecule type" value="Genomic_DNA"/>
</dbReference>
<evidence type="ECO:0000313" key="7">
    <source>
        <dbReference type="EMBL" id="GCD21075.1"/>
    </source>
</evidence>
<dbReference type="PANTHER" id="PTHR30520:SF8">
    <property type="entry name" value="NITRITE TRANSPORTER NIRC"/>
    <property type="match status" value="1"/>
</dbReference>
<dbReference type="Gene3D" id="1.20.1080.10">
    <property type="entry name" value="Glycerol uptake facilitator protein"/>
    <property type="match status" value="1"/>
</dbReference>
<gene>
    <name evidence="7" type="ORF">CTKZ_26370</name>
</gene>
<dbReference type="PROSITE" id="PS01006">
    <property type="entry name" value="FORMATE_NITRITE_TP_2"/>
    <property type="match status" value="1"/>
</dbReference>
<dbReference type="RefSeq" id="WP_235843491.1">
    <property type="nucleotide sequence ID" value="NZ_BHYL01000228.1"/>
</dbReference>
<evidence type="ECO:0000313" key="8">
    <source>
        <dbReference type="Proteomes" id="UP000288246"/>
    </source>
</evidence>
<dbReference type="GO" id="GO:0015499">
    <property type="term" value="F:formate transmembrane transporter activity"/>
    <property type="evidence" value="ECO:0007669"/>
    <property type="project" value="TreeGrafter"/>
</dbReference>
<dbReference type="InterPro" id="IPR000292">
    <property type="entry name" value="For/NO2_transpt"/>
</dbReference>
<dbReference type="Pfam" id="PF01226">
    <property type="entry name" value="Form_Nir_trans"/>
    <property type="match status" value="1"/>
</dbReference>
<sequence length="312" mass="31141">MLPISDAALAQADAARHKVDLMATPGVFLVRTMLAGAYIGIGVLILATAGGPLEAAGSGFAPLVKGLVFGVALTIVVVAGAELATSAMMILTQGAMLGRVPWGRAGLTLLAVTGGNLLGSMAFAALVHASGVLAPGTAGGATIATMLEHKAHESAGQLFVRGILCNLLVCLAIWCGGRLKSEGAKIALVFACVMVFITSGFEHVVANMTTFSLGLLGGLPGATVAEMARNLALVGLGNLVGGAVLVGAAYAYGVRAPGRSAQVARWATQDVDEVPAQLGAAAAHRVVAMGLPGHAPRDTALPTGEAVPAAIR</sequence>
<feature type="transmembrane region" description="Helical" evidence="6">
    <location>
        <begin position="231"/>
        <end position="252"/>
    </location>
</feature>
<keyword evidence="2 6" id="KW-0812">Transmembrane</keyword>
<comment type="similarity">
    <text evidence="5">Belongs to the FNT transporter (TC 1.A.16) family.</text>
</comment>
<feature type="transmembrane region" description="Helical" evidence="6">
    <location>
        <begin position="158"/>
        <end position="176"/>
    </location>
</feature>
<dbReference type="PANTHER" id="PTHR30520">
    <property type="entry name" value="FORMATE TRANSPORTER-RELATED"/>
    <property type="match status" value="1"/>
</dbReference>
<comment type="caution">
    <text evidence="7">The sequence shown here is derived from an EMBL/GenBank/DDBJ whole genome shotgun (WGS) entry which is preliminary data.</text>
</comment>
<dbReference type="InterPro" id="IPR023271">
    <property type="entry name" value="Aquaporin-like"/>
</dbReference>
<evidence type="ECO:0008006" key="9">
    <source>
        <dbReference type="Google" id="ProtNLM"/>
    </source>
</evidence>
<evidence type="ECO:0000256" key="3">
    <source>
        <dbReference type="ARBA" id="ARBA00022989"/>
    </source>
</evidence>
<reference evidence="7 8" key="1">
    <citation type="submission" date="2018-11" db="EMBL/GenBank/DDBJ databases">
        <title>Draft genome sequence of Cellulomonas takizawaensis strain TKZ-21.</title>
        <authorList>
            <person name="Yamamura H."/>
            <person name="Hayashi T."/>
            <person name="Hamada M."/>
            <person name="Serisawa Y."/>
            <person name="Matsuyama K."/>
            <person name="Nakagawa Y."/>
            <person name="Otoguro M."/>
            <person name="Yanagida F."/>
            <person name="Hayakawa M."/>
        </authorList>
    </citation>
    <scope>NUCLEOTIDE SEQUENCE [LARGE SCALE GENOMIC DNA]</scope>
    <source>
        <strain evidence="7 8">TKZ-21</strain>
    </source>
</reference>
<feature type="transmembrane region" description="Helical" evidence="6">
    <location>
        <begin position="26"/>
        <end position="47"/>
    </location>
</feature>
<dbReference type="GO" id="GO:0005886">
    <property type="term" value="C:plasma membrane"/>
    <property type="evidence" value="ECO:0007669"/>
    <property type="project" value="TreeGrafter"/>
</dbReference>
<dbReference type="InterPro" id="IPR024002">
    <property type="entry name" value="For/NO2_transpt_CS"/>
</dbReference>
<keyword evidence="4 6" id="KW-0472">Membrane</keyword>
<proteinExistence type="inferred from homology"/>
<feature type="transmembrane region" description="Helical" evidence="6">
    <location>
        <begin position="103"/>
        <end position="127"/>
    </location>
</feature>
<evidence type="ECO:0000256" key="6">
    <source>
        <dbReference type="SAM" id="Phobius"/>
    </source>
</evidence>
<dbReference type="Proteomes" id="UP000288246">
    <property type="component" value="Unassembled WGS sequence"/>
</dbReference>
<evidence type="ECO:0000256" key="2">
    <source>
        <dbReference type="ARBA" id="ARBA00022692"/>
    </source>
</evidence>
<keyword evidence="3 6" id="KW-1133">Transmembrane helix</keyword>
<protein>
    <recommendedName>
        <fullName evidence="9">Nitrite transporter NirC</fullName>
    </recommendedName>
</protein>
<feature type="transmembrane region" description="Helical" evidence="6">
    <location>
        <begin position="188"/>
        <end position="211"/>
    </location>
</feature>
<evidence type="ECO:0000256" key="5">
    <source>
        <dbReference type="ARBA" id="ARBA00049660"/>
    </source>
</evidence>
<dbReference type="AlphaFoldDB" id="A0A401V2E3"/>
<name>A0A401V2E3_9CELL</name>